<dbReference type="AlphaFoldDB" id="A0A1Y1YD35"/>
<feature type="compositionally biased region" description="Polar residues" evidence="1">
    <location>
        <begin position="80"/>
        <end position="95"/>
    </location>
</feature>
<name>A0A1Y1YD35_9FUNG</name>
<feature type="compositionally biased region" description="Polar residues" evidence="1">
    <location>
        <begin position="103"/>
        <end position="121"/>
    </location>
</feature>
<evidence type="ECO:0008006" key="5">
    <source>
        <dbReference type="Google" id="ProtNLM"/>
    </source>
</evidence>
<reference evidence="3 4" key="1">
    <citation type="submission" date="2016-07" db="EMBL/GenBank/DDBJ databases">
        <title>Pervasive Adenine N6-methylation of Active Genes in Fungi.</title>
        <authorList>
            <consortium name="DOE Joint Genome Institute"/>
            <person name="Mondo S.J."/>
            <person name="Dannebaum R.O."/>
            <person name="Kuo R.C."/>
            <person name="Labutti K."/>
            <person name="Haridas S."/>
            <person name="Kuo A."/>
            <person name="Salamov A."/>
            <person name="Ahrendt S.R."/>
            <person name="Lipzen A."/>
            <person name="Sullivan W."/>
            <person name="Andreopoulos W.B."/>
            <person name="Clum A."/>
            <person name="Lindquist E."/>
            <person name="Daum C."/>
            <person name="Ramamoorthy G.K."/>
            <person name="Gryganskyi A."/>
            <person name="Culley D."/>
            <person name="Magnuson J.K."/>
            <person name="James T.Y."/>
            <person name="O'Malley M.A."/>
            <person name="Stajich J.E."/>
            <person name="Spatafora J.W."/>
            <person name="Visel A."/>
            <person name="Grigoriev I.V."/>
        </authorList>
    </citation>
    <scope>NUCLEOTIDE SEQUENCE [LARGE SCALE GENOMIC DNA]</scope>
    <source>
        <strain evidence="3 4">CBS 931.73</strain>
    </source>
</reference>
<accession>A0A1Y1YD35</accession>
<protein>
    <recommendedName>
        <fullName evidence="5">Carbohydrate-binding module family 19 domain-containing protein</fullName>
    </recommendedName>
</protein>
<evidence type="ECO:0000256" key="1">
    <source>
        <dbReference type="SAM" id="MobiDB-lite"/>
    </source>
</evidence>
<feature type="signal peptide" evidence="2">
    <location>
        <begin position="1"/>
        <end position="22"/>
    </location>
</feature>
<feature type="compositionally biased region" description="Low complexity" evidence="1">
    <location>
        <begin position="43"/>
        <end position="53"/>
    </location>
</feature>
<evidence type="ECO:0000256" key="2">
    <source>
        <dbReference type="SAM" id="SignalP"/>
    </source>
</evidence>
<dbReference type="InParanoid" id="A0A1Y1YD35"/>
<gene>
    <name evidence="3" type="ORF">K493DRAFT_301217</name>
</gene>
<evidence type="ECO:0000313" key="3">
    <source>
        <dbReference type="EMBL" id="ORX95843.1"/>
    </source>
</evidence>
<dbReference type="Proteomes" id="UP000193498">
    <property type="component" value="Unassembled WGS sequence"/>
</dbReference>
<comment type="caution">
    <text evidence="3">The sequence shown here is derived from an EMBL/GenBank/DDBJ whole genome shotgun (WGS) entry which is preliminary data.</text>
</comment>
<feature type="compositionally biased region" description="Polar residues" evidence="1">
    <location>
        <begin position="31"/>
        <end position="42"/>
    </location>
</feature>
<proteinExistence type="predicted"/>
<dbReference type="EMBL" id="MCFE01000166">
    <property type="protein sequence ID" value="ORX95843.1"/>
    <property type="molecule type" value="Genomic_DNA"/>
</dbReference>
<keyword evidence="2" id="KW-0732">Signal</keyword>
<keyword evidence="4" id="KW-1185">Reference proteome</keyword>
<organism evidence="3 4">
    <name type="scientific">Basidiobolus meristosporus CBS 931.73</name>
    <dbReference type="NCBI Taxonomy" id="1314790"/>
    <lineage>
        <taxon>Eukaryota</taxon>
        <taxon>Fungi</taxon>
        <taxon>Fungi incertae sedis</taxon>
        <taxon>Zoopagomycota</taxon>
        <taxon>Entomophthoromycotina</taxon>
        <taxon>Basidiobolomycetes</taxon>
        <taxon>Basidiobolales</taxon>
        <taxon>Basidiobolaceae</taxon>
        <taxon>Basidiobolus</taxon>
    </lineage>
</organism>
<feature type="region of interest" description="Disordered" evidence="1">
    <location>
        <begin position="31"/>
        <end position="132"/>
    </location>
</feature>
<dbReference type="OrthoDB" id="5540160at2759"/>
<sequence length="182" mass="18962">MRFQTSATLLALLAFYSVQVLAQDNAVTDTQVSVPTDPQTNVPDVPDSSQTPSPDSPDSDADSNSPQEPDDSDDAGAPEQTPSDDSSAPGQGDGSNTEDSDTQEPSPSEDPSNDTPQQPQPTGAPVGDGECQEGQYKCVDESSPAFQWCVSGAWTQNTCAEGTVCQATEGNSVSCVWPDSVE</sequence>
<feature type="chain" id="PRO_5011965663" description="Carbohydrate-binding module family 19 domain-containing protein" evidence="2">
    <location>
        <begin position="23"/>
        <end position="182"/>
    </location>
</feature>
<evidence type="ECO:0000313" key="4">
    <source>
        <dbReference type="Proteomes" id="UP000193498"/>
    </source>
</evidence>